<dbReference type="Proteomes" id="UP000095751">
    <property type="component" value="Unassembled WGS sequence"/>
</dbReference>
<accession>A0A1E7F157</accession>
<protein>
    <recommendedName>
        <fullName evidence="1">DUF1995 domain-containing protein</fullName>
    </recommendedName>
</protein>
<evidence type="ECO:0000313" key="3">
    <source>
        <dbReference type="Proteomes" id="UP000095751"/>
    </source>
</evidence>
<dbReference type="KEGG" id="fcy:FRACYDRAFT_191907"/>
<evidence type="ECO:0000313" key="2">
    <source>
        <dbReference type="EMBL" id="OEU11849.1"/>
    </source>
</evidence>
<dbReference type="InParanoid" id="A0A1E7F157"/>
<dbReference type="AlphaFoldDB" id="A0A1E7F157"/>
<gene>
    <name evidence="2" type="ORF">FRACYDRAFT_191907</name>
</gene>
<dbReference type="InterPro" id="IPR018962">
    <property type="entry name" value="DUF1995"/>
</dbReference>
<dbReference type="EMBL" id="KV784366">
    <property type="protein sequence ID" value="OEU11849.1"/>
    <property type="molecule type" value="Genomic_DNA"/>
</dbReference>
<dbReference type="PANTHER" id="PTHR35509">
    <property type="entry name" value="DOMAIN PROTEIN, PUTATIVE (DUF1995)-RELATED"/>
    <property type="match status" value="1"/>
</dbReference>
<organism evidence="2 3">
    <name type="scientific">Fragilariopsis cylindrus CCMP1102</name>
    <dbReference type="NCBI Taxonomy" id="635003"/>
    <lineage>
        <taxon>Eukaryota</taxon>
        <taxon>Sar</taxon>
        <taxon>Stramenopiles</taxon>
        <taxon>Ochrophyta</taxon>
        <taxon>Bacillariophyta</taxon>
        <taxon>Bacillariophyceae</taxon>
        <taxon>Bacillariophycidae</taxon>
        <taxon>Bacillariales</taxon>
        <taxon>Bacillariaceae</taxon>
        <taxon>Fragilariopsis</taxon>
    </lineage>
</organism>
<dbReference type="Pfam" id="PF09353">
    <property type="entry name" value="DUF1995"/>
    <property type="match status" value="1"/>
</dbReference>
<keyword evidence="3" id="KW-1185">Reference proteome</keyword>
<dbReference type="OrthoDB" id="5696at2759"/>
<evidence type="ECO:0000259" key="1">
    <source>
        <dbReference type="Pfam" id="PF09353"/>
    </source>
</evidence>
<dbReference type="InterPro" id="IPR053021">
    <property type="entry name" value="Chloroplast_ADK"/>
</dbReference>
<sequence>MSSSVDLDNPTDLPDSLTDAAERAANSCYEYSKYEPLEARCRVDFDTSAGDETFPLIKTSTEFMQSFVSCLAYRYVPGLQEEKQKELQRVAEARVALQQILQQEQTTDDDDDDEFVAAIDMESKRKFMSILQNNGKIVDDDNKAEYNGPIVRVYFPDEGNAALAKRDWTSANGIDMPECVKFNGVGGVQASSQDVSKDCLIFFFCPKASESEQVEEVLYRTELQHSQSNSTQQLLTVFVNPILVDMGVTGFGMAGRMLRERLLDKLMCVYYLRTLQWGALTRKWPNSYTIWEEDTEEDGGYKLIRTLPFLPSNPEVEDIYDEVNSGKIQIDEFGNEINKKGPSALDKFGDFVNGMMRL</sequence>
<proteinExistence type="predicted"/>
<name>A0A1E7F157_9STRA</name>
<reference evidence="2 3" key="1">
    <citation type="submission" date="2016-09" db="EMBL/GenBank/DDBJ databases">
        <title>Extensive genetic diversity and differential bi-allelic expression allows diatom success in the polar Southern Ocean.</title>
        <authorList>
            <consortium name="DOE Joint Genome Institute"/>
            <person name="Mock T."/>
            <person name="Otillar R.P."/>
            <person name="Strauss J."/>
            <person name="Dupont C."/>
            <person name="Frickenhaus S."/>
            <person name="Maumus F."/>
            <person name="Mcmullan M."/>
            <person name="Sanges R."/>
            <person name="Schmutz J."/>
            <person name="Toseland A."/>
            <person name="Valas R."/>
            <person name="Veluchamy A."/>
            <person name="Ward B.J."/>
            <person name="Allen A."/>
            <person name="Barry K."/>
            <person name="Falciatore A."/>
            <person name="Ferrante M."/>
            <person name="Fortunato A.E."/>
            <person name="Gloeckner G."/>
            <person name="Gruber A."/>
            <person name="Hipkin R."/>
            <person name="Janech M."/>
            <person name="Kroth P."/>
            <person name="Leese F."/>
            <person name="Lindquist E."/>
            <person name="Lyon B.R."/>
            <person name="Martin J."/>
            <person name="Mayer C."/>
            <person name="Parker M."/>
            <person name="Quesneville H."/>
            <person name="Raymond J."/>
            <person name="Uhlig C."/>
            <person name="Valentin K.U."/>
            <person name="Worden A.Z."/>
            <person name="Armbrust E.V."/>
            <person name="Bowler C."/>
            <person name="Green B."/>
            <person name="Moulton V."/>
            <person name="Van Oosterhout C."/>
            <person name="Grigoriev I."/>
        </authorList>
    </citation>
    <scope>NUCLEOTIDE SEQUENCE [LARGE SCALE GENOMIC DNA]</scope>
    <source>
        <strain evidence="2 3">CCMP1102</strain>
    </source>
</reference>
<dbReference type="PANTHER" id="PTHR35509:SF1">
    <property type="entry name" value="DOMAIN PROTEIN, PUTATIVE (DUF1995)-RELATED"/>
    <property type="match status" value="1"/>
</dbReference>
<feature type="domain" description="DUF1995" evidence="1">
    <location>
        <begin position="92"/>
        <end position="317"/>
    </location>
</feature>